<dbReference type="EMBL" id="CAFAAJ010000017">
    <property type="protein sequence ID" value="CAB4792473.1"/>
    <property type="molecule type" value="Genomic_DNA"/>
</dbReference>
<dbReference type="Pfam" id="PF00487">
    <property type="entry name" value="FA_desaturase"/>
    <property type="match status" value="1"/>
</dbReference>
<feature type="transmembrane region" description="Helical" evidence="1">
    <location>
        <begin position="64"/>
        <end position="87"/>
    </location>
</feature>
<organism evidence="3">
    <name type="scientific">freshwater metagenome</name>
    <dbReference type="NCBI Taxonomy" id="449393"/>
    <lineage>
        <taxon>unclassified sequences</taxon>
        <taxon>metagenomes</taxon>
        <taxon>ecological metagenomes</taxon>
    </lineage>
</organism>
<protein>
    <submittedName>
        <fullName evidence="3">Unannotated protein</fullName>
    </submittedName>
</protein>
<dbReference type="InterPro" id="IPR012171">
    <property type="entry name" value="Fatty_acid_desaturase"/>
</dbReference>
<reference evidence="3" key="1">
    <citation type="submission" date="2020-05" db="EMBL/GenBank/DDBJ databases">
        <authorList>
            <person name="Chiriac C."/>
            <person name="Salcher M."/>
            <person name="Ghai R."/>
            <person name="Kavagutti S V."/>
        </authorList>
    </citation>
    <scope>NUCLEOTIDE SEQUENCE</scope>
</reference>
<evidence type="ECO:0000259" key="2">
    <source>
        <dbReference type="Pfam" id="PF00487"/>
    </source>
</evidence>
<dbReference type="GO" id="GO:0016717">
    <property type="term" value="F:oxidoreductase activity, acting on paired donors, with oxidation of a pair of donors resulting in the reduction of molecular oxygen to two molecules of water"/>
    <property type="evidence" value="ECO:0007669"/>
    <property type="project" value="TreeGrafter"/>
</dbReference>
<accession>A0A6J6X9J3</accession>
<dbReference type="GO" id="GO:0008610">
    <property type="term" value="P:lipid biosynthetic process"/>
    <property type="evidence" value="ECO:0007669"/>
    <property type="project" value="UniProtKB-ARBA"/>
</dbReference>
<proteinExistence type="predicted"/>
<evidence type="ECO:0000313" key="4">
    <source>
        <dbReference type="EMBL" id="CAB4982126.1"/>
    </source>
</evidence>
<feature type="transmembrane region" description="Helical" evidence="1">
    <location>
        <begin position="162"/>
        <end position="181"/>
    </location>
</feature>
<dbReference type="AlphaFoldDB" id="A0A6J6X9J3"/>
<dbReference type="GO" id="GO:0016020">
    <property type="term" value="C:membrane"/>
    <property type="evidence" value="ECO:0007669"/>
    <property type="project" value="TreeGrafter"/>
</dbReference>
<feature type="domain" description="Fatty acid desaturase" evidence="2">
    <location>
        <begin position="65"/>
        <end position="337"/>
    </location>
</feature>
<dbReference type="PANTHER" id="PTHR19353">
    <property type="entry name" value="FATTY ACID DESATURASE 2"/>
    <property type="match status" value="1"/>
</dbReference>
<sequence>MTTIETAEAPPGTSASILAALWQASLPSEREIRRGRLRLQAKAASIVITIAASYWALVIADFALWARVLAGAAIVAALVATGTGIMHDANHGAFSSRRWINRVASCSADFLGASSWLWRFKHNRLHHGNTNVDAFDSDIAQEPFARLAPCQQWRPWHQWQHVYLWFLYGFFALKNVIFGDVRNLVDNRIGKQPLPADMRRSTVVRLVVGKFVHISWAVVVPMLFNPWWKVVLFYVACSWLVGFALAVVFQLAHCVDIAGFPDQDAGRRGGDFLEHQLLTTVDIASPMPVLGHAFRWIVGGLDHQIEHHMAPRLPHTVYPLVARRFHALCNDAGISVRLHPGVWAALCSHTRWLMDMGRRPLAA</sequence>
<dbReference type="InterPro" id="IPR005804">
    <property type="entry name" value="FA_desaturase_dom"/>
</dbReference>
<keyword evidence="1" id="KW-1133">Transmembrane helix</keyword>
<dbReference type="PANTHER" id="PTHR19353:SF19">
    <property type="entry name" value="DELTA(5) FATTY ACID DESATURASE C-RELATED"/>
    <property type="match status" value="1"/>
</dbReference>
<dbReference type="CDD" id="cd03506">
    <property type="entry name" value="Delta6-FADS-like"/>
    <property type="match status" value="1"/>
</dbReference>
<feature type="transmembrane region" description="Helical" evidence="1">
    <location>
        <begin position="230"/>
        <end position="252"/>
    </location>
</feature>
<name>A0A6J6X9J3_9ZZZZ</name>
<dbReference type="EMBL" id="CAFBON010000045">
    <property type="protein sequence ID" value="CAB4982126.1"/>
    <property type="molecule type" value="Genomic_DNA"/>
</dbReference>
<gene>
    <name evidence="3" type="ORF">UFOPK3001_00393</name>
    <name evidence="4" type="ORF">UFOPK3954_00594</name>
</gene>
<feature type="transmembrane region" description="Helical" evidence="1">
    <location>
        <begin position="99"/>
        <end position="118"/>
    </location>
</feature>
<feature type="transmembrane region" description="Helical" evidence="1">
    <location>
        <begin position="39"/>
        <end position="58"/>
    </location>
</feature>
<keyword evidence="1" id="KW-0812">Transmembrane</keyword>
<keyword evidence="1" id="KW-0472">Membrane</keyword>
<evidence type="ECO:0000256" key="1">
    <source>
        <dbReference type="SAM" id="Phobius"/>
    </source>
</evidence>
<feature type="transmembrane region" description="Helical" evidence="1">
    <location>
        <begin position="202"/>
        <end position="224"/>
    </location>
</feature>
<evidence type="ECO:0000313" key="3">
    <source>
        <dbReference type="EMBL" id="CAB4792473.1"/>
    </source>
</evidence>